<dbReference type="InterPro" id="IPR012337">
    <property type="entry name" value="RNaseH-like_sf"/>
</dbReference>
<dbReference type="PANTHER" id="PTHR37984:SF15">
    <property type="entry name" value="INTEGRASE CATALYTIC DOMAIN-CONTAINING PROTEIN"/>
    <property type="match status" value="1"/>
</dbReference>
<keyword evidence="4" id="KW-1185">Reference proteome</keyword>
<dbReference type="PROSITE" id="PS50994">
    <property type="entry name" value="INTEGRASE"/>
    <property type="match status" value="1"/>
</dbReference>
<evidence type="ECO:0000313" key="3">
    <source>
        <dbReference type="EnsemblMetazoa" id="GAUT037869-PA"/>
    </source>
</evidence>
<dbReference type="InterPro" id="IPR050951">
    <property type="entry name" value="Retrovirus_Pol_polyprotein"/>
</dbReference>
<evidence type="ECO:0000256" key="1">
    <source>
        <dbReference type="SAM" id="MobiDB-lite"/>
    </source>
</evidence>
<name>A0A1A9VHR6_GLOAU</name>
<dbReference type="VEuPathDB" id="VectorBase:GAUT037869"/>
<evidence type="ECO:0000259" key="2">
    <source>
        <dbReference type="PROSITE" id="PS50994"/>
    </source>
</evidence>
<accession>A0A1A9VHR6</accession>
<dbReference type="STRING" id="7395.A0A1A9VHR6"/>
<dbReference type="GO" id="GO:0015074">
    <property type="term" value="P:DNA integration"/>
    <property type="evidence" value="ECO:0007669"/>
    <property type="project" value="InterPro"/>
</dbReference>
<dbReference type="SUPFAM" id="SSF53098">
    <property type="entry name" value="Ribonuclease H-like"/>
    <property type="match status" value="1"/>
</dbReference>
<dbReference type="AlphaFoldDB" id="A0A1A9VHR6"/>
<dbReference type="Pfam" id="PF00665">
    <property type="entry name" value="rve"/>
    <property type="match status" value="1"/>
</dbReference>
<evidence type="ECO:0000313" key="4">
    <source>
        <dbReference type="Proteomes" id="UP000078200"/>
    </source>
</evidence>
<feature type="domain" description="Integrase catalytic" evidence="2">
    <location>
        <begin position="17"/>
        <end position="130"/>
    </location>
</feature>
<proteinExistence type="predicted"/>
<dbReference type="GO" id="GO:0003676">
    <property type="term" value="F:nucleic acid binding"/>
    <property type="evidence" value="ECO:0007669"/>
    <property type="project" value="InterPro"/>
</dbReference>
<organism evidence="3 4">
    <name type="scientific">Glossina austeni</name>
    <name type="common">Savannah tsetse fly</name>
    <dbReference type="NCBI Taxonomy" id="7395"/>
    <lineage>
        <taxon>Eukaryota</taxon>
        <taxon>Metazoa</taxon>
        <taxon>Ecdysozoa</taxon>
        <taxon>Arthropoda</taxon>
        <taxon>Hexapoda</taxon>
        <taxon>Insecta</taxon>
        <taxon>Pterygota</taxon>
        <taxon>Neoptera</taxon>
        <taxon>Endopterygota</taxon>
        <taxon>Diptera</taxon>
        <taxon>Brachycera</taxon>
        <taxon>Muscomorpha</taxon>
        <taxon>Hippoboscoidea</taxon>
        <taxon>Glossinidae</taxon>
        <taxon>Glossina</taxon>
    </lineage>
</organism>
<sequence length="146" mass="16819">MEKIKESYYSCSKSESPKSKPRGRLQQYNVGATFERIAMDIAGPFPASNAGSKYVLLVIDYLSKWSQVYPIAKQEARTIAKVFVNNWVTRFGTPVELHSDQGRNFEASLFQEVCQIFGINKTRTTPWHPQLLRLHLRDIYHFISFG</sequence>
<dbReference type="EnsemblMetazoa" id="GAUT037869-RA">
    <property type="protein sequence ID" value="GAUT037869-PA"/>
    <property type="gene ID" value="GAUT037869"/>
</dbReference>
<dbReference type="PANTHER" id="PTHR37984">
    <property type="entry name" value="PROTEIN CBG26694"/>
    <property type="match status" value="1"/>
</dbReference>
<dbReference type="Gene3D" id="3.30.420.10">
    <property type="entry name" value="Ribonuclease H-like superfamily/Ribonuclease H"/>
    <property type="match status" value="1"/>
</dbReference>
<protein>
    <recommendedName>
        <fullName evidence="2">Integrase catalytic domain-containing protein</fullName>
    </recommendedName>
</protein>
<reference evidence="3" key="1">
    <citation type="submission" date="2020-05" db="UniProtKB">
        <authorList>
            <consortium name="EnsemblMetazoa"/>
        </authorList>
    </citation>
    <scope>IDENTIFICATION</scope>
    <source>
        <strain evidence="3">TTRI</strain>
    </source>
</reference>
<dbReference type="InterPro" id="IPR036397">
    <property type="entry name" value="RNaseH_sf"/>
</dbReference>
<feature type="region of interest" description="Disordered" evidence="1">
    <location>
        <begin position="1"/>
        <end position="23"/>
    </location>
</feature>
<dbReference type="InterPro" id="IPR001584">
    <property type="entry name" value="Integrase_cat-core"/>
</dbReference>
<dbReference type="Proteomes" id="UP000078200">
    <property type="component" value="Unassembled WGS sequence"/>
</dbReference>